<feature type="domain" description="Intracellular proteinase inhibitor BsuPI" evidence="2">
    <location>
        <begin position="59"/>
        <end position="149"/>
    </location>
</feature>
<feature type="signal peptide" evidence="1">
    <location>
        <begin position="1"/>
        <end position="19"/>
    </location>
</feature>
<reference evidence="3 4" key="1">
    <citation type="submission" date="2019-03" db="EMBL/GenBank/DDBJ databases">
        <title>Complete genome sequence of Paenisporosarcina antarctica CGMCC 1.6503T.</title>
        <authorList>
            <person name="Rong J.-C."/>
            <person name="Chi N.-Y."/>
            <person name="Zhang Q.-F."/>
        </authorList>
    </citation>
    <scope>NUCLEOTIDE SEQUENCE [LARGE SCALE GENOMIC DNA]</scope>
    <source>
        <strain evidence="3 4">CGMCC 1.6503</strain>
    </source>
</reference>
<gene>
    <name evidence="3" type="ORF">E2636_15300</name>
</gene>
<keyword evidence="1" id="KW-0732">Signal</keyword>
<dbReference type="InterPro" id="IPR038144">
    <property type="entry name" value="IPI"/>
</dbReference>
<proteinExistence type="predicted"/>
<evidence type="ECO:0000256" key="1">
    <source>
        <dbReference type="SAM" id="SignalP"/>
    </source>
</evidence>
<dbReference type="KEGG" id="panc:E2636_15300"/>
<evidence type="ECO:0000313" key="4">
    <source>
        <dbReference type="Proteomes" id="UP000294292"/>
    </source>
</evidence>
<dbReference type="EMBL" id="CP038015">
    <property type="protein sequence ID" value="QBP42432.1"/>
    <property type="molecule type" value="Genomic_DNA"/>
</dbReference>
<dbReference type="OrthoDB" id="2453194at2"/>
<name>A0A4P7A0U9_9BACL</name>
<dbReference type="InterPro" id="IPR020481">
    <property type="entry name" value="Intracell_prot_inh_BsuPI"/>
</dbReference>
<dbReference type="RefSeq" id="WP_134210981.1">
    <property type="nucleotide sequence ID" value="NZ_CP038015.1"/>
</dbReference>
<feature type="chain" id="PRO_5038852308" description="Intracellular proteinase inhibitor BsuPI domain-containing protein" evidence="1">
    <location>
        <begin position="20"/>
        <end position="243"/>
    </location>
</feature>
<dbReference type="Gene3D" id="2.60.40.2360">
    <property type="entry name" value="Intracellular proteinase inhibitor BsuPI"/>
    <property type="match status" value="1"/>
</dbReference>
<organism evidence="3 4">
    <name type="scientific">Paenisporosarcina antarctica</name>
    <dbReference type="NCBI Taxonomy" id="417367"/>
    <lineage>
        <taxon>Bacteria</taxon>
        <taxon>Bacillati</taxon>
        <taxon>Bacillota</taxon>
        <taxon>Bacilli</taxon>
        <taxon>Bacillales</taxon>
        <taxon>Caryophanaceae</taxon>
        <taxon>Paenisporosarcina</taxon>
    </lineage>
</organism>
<evidence type="ECO:0000313" key="3">
    <source>
        <dbReference type="EMBL" id="QBP42432.1"/>
    </source>
</evidence>
<dbReference type="AlphaFoldDB" id="A0A4P7A0U9"/>
<sequence length="243" mass="27103">MKRKWIFILFLTLIAILLAGCGTTKNDTQEDVNGSDNDNGNEIVAGSIVPNISEGMPENKYHYVFSLKNNTTDVVTLNMNSSQYYDFHLKDNKGTVVYTYSDDKMFTQALEQKIIKPGDSLLMDLDLTEGLSTLEPGTYTVEAWSTANEAEDWMASTEVTWDGAKNEDSSAEEKLVVEEARVTYVGLQDLNSIEVTNEQNETVAMRLSETAKPFFDDLETGAKITVFYVVIDGQKVIQTATKD</sequence>
<protein>
    <recommendedName>
        <fullName evidence="2">Intracellular proteinase inhibitor BsuPI domain-containing protein</fullName>
    </recommendedName>
</protein>
<evidence type="ECO:0000259" key="2">
    <source>
        <dbReference type="Pfam" id="PF12690"/>
    </source>
</evidence>
<dbReference type="Pfam" id="PF12690">
    <property type="entry name" value="BsuPI"/>
    <property type="match status" value="1"/>
</dbReference>
<dbReference type="Proteomes" id="UP000294292">
    <property type="component" value="Chromosome"/>
</dbReference>
<dbReference type="PROSITE" id="PS51257">
    <property type="entry name" value="PROKAR_LIPOPROTEIN"/>
    <property type="match status" value="1"/>
</dbReference>
<accession>A0A4P7A0U9</accession>
<keyword evidence="4" id="KW-1185">Reference proteome</keyword>